<dbReference type="EMBL" id="FPBT01000007">
    <property type="protein sequence ID" value="SFU48473.1"/>
    <property type="molecule type" value="Genomic_DNA"/>
</dbReference>
<dbReference type="RefSeq" id="WP_143096032.1">
    <property type="nucleotide sequence ID" value="NZ_FOWF01000009.1"/>
</dbReference>
<sequence length="66" mass="7378">MGLFRKIVGDFRSAFVTHCCSAGPVPSFFRAGNRTDAAALTMEFFLPETVQKHVESKTEIVIKEEK</sequence>
<name>A0A1I7GJ40_9FIRM</name>
<dbReference type="AlphaFoldDB" id="A0A1I7GJ40"/>
<gene>
    <name evidence="1" type="ORF">SAMN05216508_10741</name>
</gene>
<keyword evidence="2" id="KW-1185">Reference proteome</keyword>
<reference evidence="1 2" key="1">
    <citation type="submission" date="2016-10" db="EMBL/GenBank/DDBJ databases">
        <authorList>
            <person name="de Groot N.N."/>
        </authorList>
    </citation>
    <scope>NUCLEOTIDE SEQUENCE [LARGE SCALE GENOMIC DNA]</scope>
    <source>
        <strain evidence="1 2">KHGC13</strain>
    </source>
</reference>
<accession>A0A1I7GJ40</accession>
<evidence type="ECO:0000313" key="1">
    <source>
        <dbReference type="EMBL" id="SFU48473.1"/>
    </source>
</evidence>
<dbReference type="STRING" id="155865.SAMN05216515_10941"/>
<dbReference type="Proteomes" id="UP000198817">
    <property type="component" value="Unassembled WGS sequence"/>
</dbReference>
<protein>
    <submittedName>
        <fullName evidence="1">Uncharacterized protein</fullName>
    </submittedName>
</protein>
<proteinExistence type="predicted"/>
<organism evidence="1 2">
    <name type="scientific">Eubacterium pyruvativorans</name>
    <dbReference type="NCBI Taxonomy" id="155865"/>
    <lineage>
        <taxon>Bacteria</taxon>
        <taxon>Bacillati</taxon>
        <taxon>Bacillota</taxon>
        <taxon>Clostridia</taxon>
        <taxon>Eubacteriales</taxon>
        <taxon>Eubacteriaceae</taxon>
        <taxon>Eubacterium</taxon>
    </lineage>
</organism>
<evidence type="ECO:0000313" key="2">
    <source>
        <dbReference type="Proteomes" id="UP000198817"/>
    </source>
</evidence>